<evidence type="ECO:0000313" key="4">
    <source>
        <dbReference type="Proteomes" id="UP000268535"/>
    </source>
</evidence>
<evidence type="ECO:0000259" key="2">
    <source>
        <dbReference type="Pfam" id="PF08553"/>
    </source>
</evidence>
<feature type="region of interest" description="Disordered" evidence="1">
    <location>
        <begin position="158"/>
        <end position="224"/>
    </location>
</feature>
<dbReference type="InterPro" id="IPR015943">
    <property type="entry name" value="WD40/YVTN_repeat-like_dom_sf"/>
</dbReference>
<dbReference type="GO" id="GO:0005737">
    <property type="term" value="C:cytoplasm"/>
    <property type="evidence" value="ECO:0007669"/>
    <property type="project" value="TreeGrafter"/>
</dbReference>
<dbReference type="PANTHER" id="PTHR31913:SF0">
    <property type="entry name" value="VACUOLAR IMPORT AND DEGRADATION PROTEIN 27"/>
    <property type="match status" value="1"/>
</dbReference>
<dbReference type="InterPro" id="IPR013863">
    <property type="entry name" value="VID27_C"/>
</dbReference>
<gene>
    <name evidence="3" type="ORF">CAUPRSCDRAFT_12006</name>
</gene>
<feature type="compositionally biased region" description="Acidic residues" evidence="1">
    <location>
        <begin position="197"/>
        <end position="214"/>
    </location>
</feature>
<name>A0A4P9WSR2_9FUNG</name>
<dbReference type="InterPro" id="IPR040458">
    <property type="entry name" value="Vid27"/>
</dbReference>
<accession>A0A4P9WSR2</accession>
<protein>
    <submittedName>
        <fullName evidence="3">VID27-domain-containing protein</fullName>
    </submittedName>
</protein>
<organism evidence="3 4">
    <name type="scientific">Caulochytrium protostelioides</name>
    <dbReference type="NCBI Taxonomy" id="1555241"/>
    <lineage>
        <taxon>Eukaryota</taxon>
        <taxon>Fungi</taxon>
        <taxon>Fungi incertae sedis</taxon>
        <taxon>Chytridiomycota</taxon>
        <taxon>Chytridiomycota incertae sedis</taxon>
        <taxon>Chytridiomycetes</taxon>
        <taxon>Caulochytriales</taxon>
        <taxon>Caulochytriaceae</taxon>
        <taxon>Caulochytrium</taxon>
    </lineage>
</organism>
<dbReference type="GO" id="GO:0005634">
    <property type="term" value="C:nucleus"/>
    <property type="evidence" value="ECO:0007669"/>
    <property type="project" value="TreeGrafter"/>
</dbReference>
<reference evidence="4" key="1">
    <citation type="journal article" date="2018" name="Nat. Microbiol.">
        <title>Leveraging single-cell genomics to expand the fungal tree of life.</title>
        <authorList>
            <person name="Ahrendt S.R."/>
            <person name="Quandt C.A."/>
            <person name="Ciobanu D."/>
            <person name="Clum A."/>
            <person name="Salamov A."/>
            <person name="Andreopoulos B."/>
            <person name="Cheng J.F."/>
            <person name="Woyke T."/>
            <person name="Pelin A."/>
            <person name="Henrissat B."/>
            <person name="Reynolds N.K."/>
            <person name="Benny G.L."/>
            <person name="Smith M.E."/>
            <person name="James T.Y."/>
            <person name="Grigoriev I.V."/>
        </authorList>
    </citation>
    <scope>NUCLEOTIDE SEQUENCE [LARGE SCALE GENOMIC DNA]</scope>
    <source>
        <strain evidence="4">ATCC 52028</strain>
    </source>
</reference>
<dbReference type="Pfam" id="PF08553">
    <property type="entry name" value="VID27"/>
    <property type="match status" value="1"/>
</dbReference>
<sequence>MLAQFQARCQLGFAEKELARSTKPPVTTHVADLYMNNLETDQYELLFARARVDLCSDQGAEWIAVWRPMPAHATPKLKDLLTLQKITANMAGSYDINQRQFFWQETDTEGRVMVAWQHLFPPAEDMRHFVGIFFQLRWQACHDDVPYPVERNERAYLEGADEVRPPAQTTKKSVRFDSTDDVPLRSDSGPTRPDSASDADSDSESESESESEDEGDRRMRSTIRYKPTVFDGAKGGSATSNSLLAVGKDRSFVVQGSKIGVFRYDDDEGLRHTATINQVNDPNAPSERFSPKKVMLHRNDREMLLLRPGDDTHVYRMDLEAGKVVDSWEVQNARVKSILPDKKYAQMTDTSTITAFSDNALFQIDPRTADKTVNLKSYAVKNGFTSAATTGKGYVAVASEKGEIRLYNKLGMNAKTLLPGFGAPITGLDVTEDGQWVLATTRTYILLIPTGIEGSAKNGFETSMKQTPPQAIKLQLDPCHAVWMRCPINYTPARFNTGEQEERYIATSTGPWVIRWNFNRVKSGHTMNYIITRTKESVVDDSFRFNRARQIVVATKANVSAMHTSLMKRPEQLRADTVKEYDN</sequence>
<dbReference type="PANTHER" id="PTHR31913">
    <property type="entry name" value="VACUOLAR IMPORT AND DEGRADATION PROTEIN 27"/>
    <property type="match status" value="1"/>
</dbReference>
<dbReference type="Proteomes" id="UP000268535">
    <property type="component" value="Unassembled WGS sequence"/>
</dbReference>
<feature type="domain" description="Vacuolar import/degradation Vid27 C-terminal" evidence="2">
    <location>
        <begin position="240"/>
        <end position="572"/>
    </location>
</feature>
<dbReference type="EMBL" id="ML010103">
    <property type="protein sequence ID" value="RKO96301.1"/>
    <property type="molecule type" value="Genomic_DNA"/>
</dbReference>
<dbReference type="SUPFAM" id="SSF69322">
    <property type="entry name" value="Tricorn protease domain 2"/>
    <property type="match status" value="1"/>
</dbReference>
<evidence type="ECO:0000313" key="3">
    <source>
        <dbReference type="EMBL" id="RKO96301.1"/>
    </source>
</evidence>
<feature type="compositionally biased region" description="Basic and acidic residues" evidence="1">
    <location>
        <begin position="174"/>
        <end position="184"/>
    </location>
</feature>
<dbReference type="Gene3D" id="2.130.10.10">
    <property type="entry name" value="YVTN repeat-like/Quinoprotein amine dehydrogenase"/>
    <property type="match status" value="1"/>
</dbReference>
<evidence type="ECO:0000256" key="1">
    <source>
        <dbReference type="SAM" id="MobiDB-lite"/>
    </source>
</evidence>
<proteinExistence type="predicted"/>
<dbReference type="AlphaFoldDB" id="A0A4P9WSR2"/>